<organism evidence="1">
    <name type="scientific">Ophidiomyces ophidiicola</name>
    <dbReference type="NCBI Taxonomy" id="1387563"/>
    <lineage>
        <taxon>Eukaryota</taxon>
        <taxon>Fungi</taxon>
        <taxon>Dikarya</taxon>
        <taxon>Ascomycota</taxon>
        <taxon>Pezizomycotina</taxon>
        <taxon>Eurotiomycetes</taxon>
        <taxon>Eurotiomycetidae</taxon>
        <taxon>Onygenales</taxon>
        <taxon>Onygenaceae</taxon>
        <taxon>Ophidiomyces</taxon>
    </lineage>
</organism>
<name>A0ACB8V346_9EURO</name>
<protein>
    <submittedName>
        <fullName evidence="1">Uncharacterized protein</fullName>
    </submittedName>
</protein>
<gene>
    <name evidence="1" type="ORF">LOY88_001749</name>
</gene>
<evidence type="ECO:0000313" key="1">
    <source>
        <dbReference type="EMBL" id="KAI2390149.1"/>
    </source>
</evidence>
<sequence length="430" mass="47044">MAWLDVRKSTHQASEIYRFRFDLGVWLSLGAVPTPEAGDLADIALDSGCRRDTRNRGRGSVETAPGRAEERRWGLLERGISATFGIWGMADDELHSRDADTLPQSAALTLAGAAREGMKSKAAGLIRFSALETLASSCTSVFRESYFKPQRPVVLPRGRFRELPAASRWFVPVPLASDGDVSSLRSLNVGYLSSHRDCYVPLELTTRRVCEDGHLEESFKRFHAPLGLFLDWTRSIESSSLGNAAANAEASRRPDTRLYLAQCQLLDLTPQLRDDLPTPSYVSDAGKGDIYDTNIWVGVAPTYTPLHRDPNPNIFVQLAGSKHVRLLPPSAGLAIFNCVSQRLGRNGGAGSAVFRGDDMMYGPEKDLLERETWGEQDTGSDVPAMYNDAYETVVHAGDGIFIPMGWWHSIRGVGMGITASVSVIGLGDTL</sequence>
<reference evidence="1" key="1">
    <citation type="journal article" date="2022" name="bioRxiv">
        <title>Population genetic analysis of Ophidiomyces ophidiicola, the causative agent of snake fungal disease, indicates recent introductions to the USA.</title>
        <authorList>
            <person name="Ladner J.T."/>
            <person name="Palmer J.M."/>
            <person name="Ettinger C.L."/>
            <person name="Stajich J.E."/>
            <person name="Farrell T.M."/>
            <person name="Glorioso B.M."/>
            <person name="Lawson B."/>
            <person name="Price S.J."/>
            <person name="Stengle A.G."/>
            <person name="Grear D.A."/>
            <person name="Lorch J.M."/>
        </authorList>
    </citation>
    <scope>NUCLEOTIDE SEQUENCE</scope>
    <source>
        <strain evidence="1">NWHC 24266-5</strain>
    </source>
</reference>
<dbReference type="EMBL" id="JALBCA010000019">
    <property type="protein sequence ID" value="KAI2390149.1"/>
    <property type="molecule type" value="Genomic_DNA"/>
</dbReference>
<comment type="caution">
    <text evidence="1">The sequence shown here is derived from an EMBL/GenBank/DDBJ whole genome shotgun (WGS) entry which is preliminary data.</text>
</comment>
<proteinExistence type="predicted"/>
<accession>A0ACB8V346</accession>